<keyword evidence="1" id="KW-0472">Membrane</keyword>
<gene>
    <name evidence="2" type="ORF">DTX73_10970</name>
</gene>
<protein>
    <submittedName>
        <fullName evidence="2">Uncharacterized protein</fullName>
    </submittedName>
</protein>
<dbReference type="AlphaFoldDB" id="A0A7V7GKZ4"/>
<sequence>MIFGHKALITIITESLILVAEVASGMLFHEMSILIVVINGMCLLTYRTKRKILIQINYPS</sequence>
<reference evidence="2 3" key="1">
    <citation type="submission" date="2018-07" db="EMBL/GenBank/DDBJ databases">
        <title>High quality draft genome sequencing of Enterococcus faecium exhibiting probiotic potential isolated from mucus of freshwater fish.</title>
        <authorList>
            <person name="El-Jeni R."/>
            <person name="Ghedira K."/>
            <person name="Abdelhak S."/>
            <person name="El-Bour M."/>
            <person name="Bouhaouala-Zahar B."/>
        </authorList>
    </citation>
    <scope>NUCLEOTIDE SEQUENCE [LARGE SCALE GENOMIC DNA]</scope>
    <source>
        <strain evidence="2 3">R.A73</strain>
    </source>
</reference>
<evidence type="ECO:0000256" key="1">
    <source>
        <dbReference type="SAM" id="Phobius"/>
    </source>
</evidence>
<proteinExistence type="predicted"/>
<evidence type="ECO:0000313" key="3">
    <source>
        <dbReference type="Proteomes" id="UP000448762"/>
    </source>
</evidence>
<keyword evidence="1" id="KW-1133">Transmembrane helix</keyword>
<keyword evidence="1" id="KW-0812">Transmembrane</keyword>
<evidence type="ECO:0000313" key="2">
    <source>
        <dbReference type="EMBL" id="KAA0689198.1"/>
    </source>
</evidence>
<name>A0A7V7GKZ4_ENTFC</name>
<feature type="transmembrane region" description="Helical" evidence="1">
    <location>
        <begin position="26"/>
        <end position="46"/>
    </location>
</feature>
<dbReference type="Proteomes" id="UP000448762">
    <property type="component" value="Unassembled WGS sequence"/>
</dbReference>
<organism evidence="2 3">
    <name type="scientific">Enterococcus faecium</name>
    <name type="common">Streptococcus faecium</name>
    <dbReference type="NCBI Taxonomy" id="1352"/>
    <lineage>
        <taxon>Bacteria</taxon>
        <taxon>Bacillati</taxon>
        <taxon>Bacillota</taxon>
        <taxon>Bacilli</taxon>
        <taxon>Lactobacillales</taxon>
        <taxon>Enterococcaceae</taxon>
        <taxon>Enterococcus</taxon>
    </lineage>
</organism>
<dbReference type="EMBL" id="QOVC01000009">
    <property type="protein sequence ID" value="KAA0689198.1"/>
    <property type="molecule type" value="Genomic_DNA"/>
</dbReference>
<dbReference type="RefSeq" id="WP_149558291.1">
    <property type="nucleotide sequence ID" value="NZ_JADBBW010000001.1"/>
</dbReference>
<comment type="caution">
    <text evidence="2">The sequence shown here is derived from an EMBL/GenBank/DDBJ whole genome shotgun (WGS) entry which is preliminary data.</text>
</comment>
<accession>A0A7V7GKZ4</accession>